<dbReference type="RefSeq" id="WP_200311063.1">
    <property type="nucleotide sequence ID" value="NZ_JAENIM010000039.1"/>
</dbReference>
<name>A0A8J7ME59_9BACT</name>
<comment type="caution">
    <text evidence="3">The sequence shown here is derived from an EMBL/GenBank/DDBJ whole genome shotgun (WGS) entry which is preliminary data.</text>
</comment>
<organism evidence="3 4">
    <name type="scientific">Persicirhabdus sediminis</name>
    <dbReference type="NCBI Taxonomy" id="454144"/>
    <lineage>
        <taxon>Bacteria</taxon>
        <taxon>Pseudomonadati</taxon>
        <taxon>Verrucomicrobiota</taxon>
        <taxon>Verrucomicrobiia</taxon>
        <taxon>Verrucomicrobiales</taxon>
        <taxon>Verrucomicrobiaceae</taxon>
        <taxon>Persicirhabdus</taxon>
    </lineage>
</organism>
<feature type="signal peptide" evidence="2">
    <location>
        <begin position="1"/>
        <end position="17"/>
    </location>
</feature>
<feature type="chain" id="PRO_5035148463" evidence="2">
    <location>
        <begin position="18"/>
        <end position="116"/>
    </location>
</feature>
<proteinExistence type="predicted"/>
<evidence type="ECO:0000256" key="1">
    <source>
        <dbReference type="SAM" id="MobiDB-lite"/>
    </source>
</evidence>
<dbReference type="EMBL" id="JAENIM010000039">
    <property type="protein sequence ID" value="MBK1791045.1"/>
    <property type="molecule type" value="Genomic_DNA"/>
</dbReference>
<reference evidence="3" key="1">
    <citation type="submission" date="2021-01" db="EMBL/GenBank/DDBJ databases">
        <title>Modified the classification status of verrucomicrobia.</title>
        <authorList>
            <person name="Feng X."/>
        </authorList>
    </citation>
    <scope>NUCLEOTIDE SEQUENCE</scope>
    <source>
        <strain evidence="3">_KCTC 22039</strain>
    </source>
</reference>
<accession>A0A8J7ME59</accession>
<keyword evidence="2" id="KW-0732">Signal</keyword>
<feature type="region of interest" description="Disordered" evidence="1">
    <location>
        <begin position="97"/>
        <end position="116"/>
    </location>
</feature>
<dbReference type="PROSITE" id="PS51257">
    <property type="entry name" value="PROKAR_LIPOPROTEIN"/>
    <property type="match status" value="1"/>
</dbReference>
<sequence length="116" mass="12584">MSAKNYLLIPIFPIALAGLVSSCSSSSNPVAKLLPSQVPIVEVRADDLEEIKTGKQRYLAWNSRHKRYSQYSSESELIAPAIFTPLPPVPDSGFEYSGGLLPPLHSDELSAAPDTE</sequence>
<dbReference type="AlphaFoldDB" id="A0A8J7ME59"/>
<evidence type="ECO:0000313" key="4">
    <source>
        <dbReference type="Proteomes" id="UP000624703"/>
    </source>
</evidence>
<evidence type="ECO:0000313" key="3">
    <source>
        <dbReference type="EMBL" id="MBK1791045.1"/>
    </source>
</evidence>
<protein>
    <submittedName>
        <fullName evidence="3">Uncharacterized protein</fullName>
    </submittedName>
</protein>
<evidence type="ECO:0000256" key="2">
    <source>
        <dbReference type="SAM" id="SignalP"/>
    </source>
</evidence>
<gene>
    <name evidence="3" type="ORF">JIN82_07755</name>
</gene>
<keyword evidence="4" id="KW-1185">Reference proteome</keyword>
<dbReference type="Proteomes" id="UP000624703">
    <property type="component" value="Unassembled WGS sequence"/>
</dbReference>